<name>A0ABW5FMB9_9PSEU</name>
<comment type="caution">
    <text evidence="2">The sequence shown here is derived from an EMBL/GenBank/DDBJ whole genome shotgun (WGS) entry which is preliminary data.</text>
</comment>
<reference evidence="3" key="1">
    <citation type="journal article" date="2019" name="Int. J. Syst. Evol. Microbiol.">
        <title>The Global Catalogue of Microorganisms (GCM) 10K type strain sequencing project: providing services to taxonomists for standard genome sequencing and annotation.</title>
        <authorList>
            <consortium name="The Broad Institute Genomics Platform"/>
            <consortium name="The Broad Institute Genome Sequencing Center for Infectious Disease"/>
            <person name="Wu L."/>
            <person name="Ma J."/>
        </authorList>
    </citation>
    <scope>NUCLEOTIDE SEQUENCE [LARGE SCALE GENOMIC DNA]</scope>
    <source>
        <strain evidence="3">CGMCC 4.7645</strain>
    </source>
</reference>
<keyword evidence="3" id="KW-1185">Reference proteome</keyword>
<evidence type="ECO:0000313" key="2">
    <source>
        <dbReference type="EMBL" id="MFD2415345.1"/>
    </source>
</evidence>
<evidence type="ECO:0008006" key="4">
    <source>
        <dbReference type="Google" id="ProtNLM"/>
    </source>
</evidence>
<protein>
    <recommendedName>
        <fullName evidence="4">3'-phosphoadenosine 5'-phosphosulfate sulfotransferase (PAPS reductase)/FAD synthetase</fullName>
    </recommendedName>
</protein>
<evidence type="ECO:0000256" key="1">
    <source>
        <dbReference type="SAM" id="MobiDB-lite"/>
    </source>
</evidence>
<dbReference type="EMBL" id="JBHUKR010000004">
    <property type="protein sequence ID" value="MFD2415345.1"/>
    <property type="molecule type" value="Genomic_DNA"/>
</dbReference>
<evidence type="ECO:0000313" key="3">
    <source>
        <dbReference type="Proteomes" id="UP001597417"/>
    </source>
</evidence>
<sequence length="306" mass="33532">MTTAASTCGTEPALRCLSLGAGVQSSTVLLLACEAVIPRFDCALFADTGWEPKAVYTNLARLREHAAKSGIPVRRVSAGNIRDDALDPAHRFVSMPLHVLNPDGSRGLARRQCTGEYKIAPLKKAVRELLGYPHPRRVPRGVYAEQAIGISTDEFARAKDSDVRYLRNVFPLIDLGWDRARCVEFLAERGFGNTVKSSCLGCPFHGNAGWRWIRDNDPDGWADAVAFDHAIRHGYPHATGQGQQLRGQYFLHRSCQPLDKADLDPSVPVKRHLKLVATSATEDEDPDGCSPWACRSGTSATEERAA</sequence>
<dbReference type="SUPFAM" id="SSF52402">
    <property type="entry name" value="Adenine nucleotide alpha hydrolases-like"/>
    <property type="match status" value="1"/>
</dbReference>
<dbReference type="Gene3D" id="3.40.50.620">
    <property type="entry name" value="HUPs"/>
    <property type="match status" value="1"/>
</dbReference>
<accession>A0ABW5FMB9</accession>
<dbReference type="Proteomes" id="UP001597417">
    <property type="component" value="Unassembled WGS sequence"/>
</dbReference>
<dbReference type="RefSeq" id="WP_378261061.1">
    <property type="nucleotide sequence ID" value="NZ_JBHUKR010000004.1"/>
</dbReference>
<feature type="region of interest" description="Disordered" evidence="1">
    <location>
        <begin position="279"/>
        <end position="306"/>
    </location>
</feature>
<dbReference type="InterPro" id="IPR014729">
    <property type="entry name" value="Rossmann-like_a/b/a_fold"/>
</dbReference>
<gene>
    <name evidence="2" type="ORF">ACFSXZ_03280</name>
</gene>
<organism evidence="2 3">
    <name type="scientific">Amycolatopsis pigmentata</name>
    <dbReference type="NCBI Taxonomy" id="450801"/>
    <lineage>
        <taxon>Bacteria</taxon>
        <taxon>Bacillati</taxon>
        <taxon>Actinomycetota</taxon>
        <taxon>Actinomycetes</taxon>
        <taxon>Pseudonocardiales</taxon>
        <taxon>Pseudonocardiaceae</taxon>
        <taxon>Amycolatopsis</taxon>
    </lineage>
</organism>
<proteinExistence type="predicted"/>